<dbReference type="PANTHER" id="PTHR10845">
    <property type="entry name" value="REGULATOR OF G PROTEIN SIGNALING"/>
    <property type="match status" value="1"/>
</dbReference>
<dbReference type="Gene3D" id="1.10.10.10">
    <property type="entry name" value="Winged helix-like DNA-binding domain superfamily/Winged helix DNA-binding domain"/>
    <property type="match status" value="2"/>
</dbReference>
<dbReference type="Proteomes" id="UP000199727">
    <property type="component" value="Unassembled WGS sequence"/>
</dbReference>
<dbReference type="GO" id="GO:0009968">
    <property type="term" value="P:negative regulation of signal transduction"/>
    <property type="evidence" value="ECO:0007669"/>
    <property type="project" value="UniProtKB-KW"/>
</dbReference>
<evidence type="ECO:0000313" key="5">
    <source>
        <dbReference type="Proteomes" id="UP000199727"/>
    </source>
</evidence>
<dbReference type="Pfam" id="PF25889">
    <property type="entry name" value="WHD_Fungal_DR"/>
    <property type="match status" value="1"/>
</dbReference>
<dbReference type="InterPro" id="IPR036388">
    <property type="entry name" value="WH-like_DNA-bd_sf"/>
</dbReference>
<evidence type="ECO:0008006" key="6">
    <source>
        <dbReference type="Google" id="ProtNLM"/>
    </source>
</evidence>
<evidence type="ECO:0000313" key="4">
    <source>
        <dbReference type="EMBL" id="OXG30291.1"/>
    </source>
</evidence>
<dbReference type="Gene3D" id="1.10.167.10">
    <property type="entry name" value="Regulator of G-protein Signalling 4, domain 2"/>
    <property type="match status" value="1"/>
</dbReference>
<dbReference type="InterPro" id="IPR036390">
    <property type="entry name" value="WH_DNA-bd_sf"/>
</dbReference>
<dbReference type="AlphaFoldDB" id="A0A854QMM5"/>
<dbReference type="CDD" id="cd04450">
    <property type="entry name" value="DEP_RGS7-like"/>
    <property type="match status" value="1"/>
</dbReference>
<dbReference type="PANTHER" id="PTHR10845:SF192">
    <property type="entry name" value="DOUBLE HIT, ISOFORM B"/>
    <property type="match status" value="1"/>
</dbReference>
<name>A0A854QMM5_CRYNE</name>
<dbReference type="InterPro" id="IPR044926">
    <property type="entry name" value="RGS_subdomain_2"/>
</dbReference>
<accession>A0A854QMM5</accession>
<dbReference type="SMART" id="SM00315">
    <property type="entry name" value="RGS"/>
    <property type="match status" value="1"/>
</dbReference>
<dbReference type="PROSITE" id="PS50186">
    <property type="entry name" value="DEP"/>
    <property type="match status" value="1"/>
</dbReference>
<dbReference type="SUPFAM" id="SSF48097">
    <property type="entry name" value="Regulator of G-protein signaling, RGS"/>
    <property type="match status" value="1"/>
</dbReference>
<dbReference type="InterPro" id="IPR058855">
    <property type="entry name" value="RGS1/SST2-like_Fungal-DR"/>
</dbReference>
<dbReference type="Pfam" id="PF00615">
    <property type="entry name" value="RGS"/>
    <property type="match status" value="1"/>
</dbReference>
<evidence type="ECO:0000256" key="1">
    <source>
        <dbReference type="ARBA" id="ARBA00022700"/>
    </source>
</evidence>
<reference evidence="4 5" key="1">
    <citation type="submission" date="2017-06" db="EMBL/GenBank/DDBJ databases">
        <title>Global population genomics of the pathogenic fungus Cryptococcus neoformans var. grubii.</title>
        <authorList>
            <person name="Cuomo C."/>
            <person name="Litvintseva A."/>
            <person name="Chen Y."/>
            <person name="Young S."/>
            <person name="Zeng Q."/>
            <person name="Chapman S."/>
            <person name="Gujja S."/>
            <person name="Saif S."/>
            <person name="Birren B."/>
        </authorList>
    </citation>
    <scope>NUCLEOTIDE SEQUENCE [LARGE SCALE GENOMIC DNA]</scope>
    <source>
        <strain evidence="4 5">Tu259-1</strain>
    </source>
</reference>
<feature type="domain" description="DEP" evidence="3">
    <location>
        <begin position="249"/>
        <end position="331"/>
    </location>
</feature>
<dbReference type="CDD" id="cd08708">
    <property type="entry name" value="RGS_FLBA"/>
    <property type="match status" value="1"/>
</dbReference>
<sequence length="640" mass="71468">MSSTTNSHLMKTTRWGRPFVKDTHDLFCTLVVSLNFDTHRNFFKSYPNSFTTDDACLNLASLKFSQSTRTADPKDPTRIVTTTTTTTFSMSREMAKGICQHFMDCHLLENATDIMAGSFKDRGIYMLTPKGLHILERFVSKNGITADHLLKVFATQPITMKLLHLERRSGDDEIIITRSVIEVLFRRFIGRVPNSTKLNDDEVLAHFYSRFYTKAPPLPTGETLDRSEGIIVRKPGGGEKTTSSDDYIFSARAAVDWMLDFTSATGIDEAAEILAQFVRYGLITFVSDKGKIKEENLIVSVRGGGAGGGAGAIMQEAEFRVTERAIYKITKEGIAVAKWNEPITNHVAGTSKTNLCVEITPGNKTRPSHEASPSVSVQRRTSLSDRFRGDFDISGVPGGDNHIKDSHTARLKQILEEPALRSLFREFLRSNFCEENLSFWLDVQDFKRRFQTTSSAVAAPGSKQAKLSGHAAMEKHQQDLIAMAFVIYNTYLAPASPCELNIDHNLRAELVSYMNQMTADKEAGVKGHIEPGVGNTLHASQLQTMVKLYERIQVYIFRLMATDSVPKFCKTELFLTLMQQFSEYTKEESAVTNLEAKAAALIVDPRKATTHADERQPSPTRSYLTISQAANEKQAAKQKH</sequence>
<dbReference type="InterPro" id="IPR000591">
    <property type="entry name" value="DEP_dom"/>
</dbReference>
<dbReference type="GO" id="GO:0035556">
    <property type="term" value="P:intracellular signal transduction"/>
    <property type="evidence" value="ECO:0007669"/>
    <property type="project" value="InterPro"/>
</dbReference>
<evidence type="ECO:0000259" key="2">
    <source>
        <dbReference type="PROSITE" id="PS50132"/>
    </source>
</evidence>
<protein>
    <recommendedName>
        <fullName evidence="6">Crg1</fullName>
    </recommendedName>
</protein>
<organism evidence="4 5">
    <name type="scientific">Cryptococcus neoformans Tu259-1</name>
    <dbReference type="NCBI Taxonomy" id="1230072"/>
    <lineage>
        <taxon>Eukaryota</taxon>
        <taxon>Fungi</taxon>
        <taxon>Dikarya</taxon>
        <taxon>Basidiomycota</taxon>
        <taxon>Agaricomycotina</taxon>
        <taxon>Tremellomycetes</taxon>
        <taxon>Tremellales</taxon>
        <taxon>Cryptococcaceae</taxon>
        <taxon>Cryptococcus</taxon>
        <taxon>Cryptococcus neoformans species complex</taxon>
    </lineage>
</organism>
<dbReference type="PROSITE" id="PS50132">
    <property type="entry name" value="RGS"/>
    <property type="match status" value="1"/>
</dbReference>
<proteinExistence type="predicted"/>
<dbReference type="EMBL" id="AMKT01000005">
    <property type="protein sequence ID" value="OXG30291.1"/>
    <property type="molecule type" value="Genomic_DNA"/>
</dbReference>
<dbReference type="InterPro" id="IPR036305">
    <property type="entry name" value="RGS_sf"/>
</dbReference>
<dbReference type="InterPro" id="IPR016137">
    <property type="entry name" value="RGS"/>
</dbReference>
<gene>
    <name evidence="4" type="ORF">C361_00124</name>
</gene>
<evidence type="ECO:0000259" key="3">
    <source>
        <dbReference type="PROSITE" id="PS50186"/>
    </source>
</evidence>
<comment type="caution">
    <text evidence="4">The sequence shown here is derived from an EMBL/GenBank/DDBJ whole genome shotgun (WGS) entry which is preliminary data.</text>
</comment>
<dbReference type="OrthoDB" id="196547at2759"/>
<keyword evidence="1" id="KW-0734">Signal transduction inhibitor</keyword>
<dbReference type="SMART" id="SM00049">
    <property type="entry name" value="DEP"/>
    <property type="match status" value="1"/>
</dbReference>
<dbReference type="SUPFAM" id="SSF46785">
    <property type="entry name" value="Winged helix' DNA-binding domain"/>
    <property type="match status" value="1"/>
</dbReference>
<feature type="domain" description="RGS" evidence="2">
    <location>
        <begin position="410"/>
        <end position="578"/>
    </location>
</feature>